<feature type="region of interest" description="Disordered" evidence="1">
    <location>
        <begin position="372"/>
        <end position="439"/>
    </location>
</feature>
<reference evidence="2" key="2">
    <citation type="submission" date="2023-06" db="EMBL/GenBank/DDBJ databases">
        <authorList>
            <person name="Kobayashi Y."/>
            <person name="Kayamori A."/>
            <person name="Aoki K."/>
            <person name="Shiwa Y."/>
            <person name="Fujita N."/>
            <person name="Sugita T."/>
            <person name="Iwasaki W."/>
            <person name="Tanaka N."/>
            <person name="Takashima M."/>
        </authorList>
    </citation>
    <scope>NUCLEOTIDE SEQUENCE</scope>
    <source>
        <strain evidence="2">HIS016</strain>
    </source>
</reference>
<evidence type="ECO:0000313" key="2">
    <source>
        <dbReference type="EMBL" id="GMK59255.1"/>
    </source>
</evidence>
<organism evidence="2 3">
    <name type="scientific">Cutaneotrichosporon spelunceum</name>
    <dbReference type="NCBI Taxonomy" id="1672016"/>
    <lineage>
        <taxon>Eukaryota</taxon>
        <taxon>Fungi</taxon>
        <taxon>Dikarya</taxon>
        <taxon>Basidiomycota</taxon>
        <taxon>Agaricomycotina</taxon>
        <taxon>Tremellomycetes</taxon>
        <taxon>Trichosporonales</taxon>
        <taxon>Trichosporonaceae</taxon>
        <taxon>Cutaneotrichosporon</taxon>
    </lineage>
</organism>
<protein>
    <submittedName>
        <fullName evidence="2">Uncharacterized protein</fullName>
    </submittedName>
</protein>
<evidence type="ECO:0000313" key="3">
    <source>
        <dbReference type="Proteomes" id="UP001222932"/>
    </source>
</evidence>
<dbReference type="AlphaFoldDB" id="A0AAD3YDI9"/>
<name>A0AAD3YDI9_9TREE</name>
<keyword evidence="3" id="KW-1185">Reference proteome</keyword>
<feature type="compositionally biased region" description="Basic and acidic residues" evidence="1">
    <location>
        <begin position="392"/>
        <end position="408"/>
    </location>
</feature>
<feature type="region of interest" description="Disordered" evidence="1">
    <location>
        <begin position="65"/>
        <end position="91"/>
    </location>
</feature>
<proteinExistence type="predicted"/>
<dbReference type="Proteomes" id="UP001222932">
    <property type="component" value="Unassembled WGS sequence"/>
</dbReference>
<dbReference type="EMBL" id="BTCM01000007">
    <property type="protein sequence ID" value="GMK59255.1"/>
    <property type="molecule type" value="Genomic_DNA"/>
</dbReference>
<feature type="compositionally biased region" description="Basic and acidic residues" evidence="1">
    <location>
        <begin position="372"/>
        <end position="383"/>
    </location>
</feature>
<comment type="caution">
    <text evidence="2">The sequence shown here is derived from an EMBL/GenBank/DDBJ whole genome shotgun (WGS) entry which is preliminary data.</text>
</comment>
<accession>A0AAD3YDI9</accession>
<gene>
    <name evidence="2" type="ORF">CspeluHIS016_0702700</name>
</gene>
<evidence type="ECO:0000256" key="1">
    <source>
        <dbReference type="SAM" id="MobiDB-lite"/>
    </source>
</evidence>
<feature type="compositionally biased region" description="Basic and acidic residues" evidence="1">
    <location>
        <begin position="77"/>
        <end position="89"/>
    </location>
</feature>
<reference evidence="2" key="1">
    <citation type="journal article" date="2023" name="BMC Genomics">
        <title>Chromosome-level genome assemblies of Cutaneotrichosporon spp. (Trichosporonales, Basidiomycota) reveal imbalanced evolution between nucleotide sequences and chromosome synteny.</title>
        <authorList>
            <person name="Kobayashi Y."/>
            <person name="Kayamori A."/>
            <person name="Aoki K."/>
            <person name="Shiwa Y."/>
            <person name="Matsutani M."/>
            <person name="Fujita N."/>
            <person name="Sugita T."/>
            <person name="Iwasaki W."/>
            <person name="Tanaka N."/>
            <person name="Takashima M."/>
        </authorList>
    </citation>
    <scope>NUCLEOTIDE SEQUENCE</scope>
    <source>
        <strain evidence="2">HIS016</strain>
    </source>
</reference>
<sequence length="481" mass="52907">MGGNAFGTPAARLTIAEYEALSTHILSRLDAFGPVDTVPHLSSKSSHGDIDVLVGWDKAAWENAKGQGMGRVKHKPSKDSAQKGGDRNGDTSLRSALAAAAAADVTFASPRRELTIWCGTIAAHIGGTHWHRSGGEVSVAVPHSTVRDAVEAHVSSKPLLAASAKLLNEMGDTGSKELHHRTPPVTRNLLRPSPGDMECSGNEHLFSDLQPHSFVQVDLIFIPHDGVRFQRFVYGYGVTLLLLSQLMRHASSCRDFVLQGHRAILRWTPYPGCPKAEVQLTQDASALCEYLGLSYEKWEHLKPATTEDLFAWLADCAQDSRAARGLRRIAQYGLVSGTYKRRGPRNRVHMLDEFGEWLRGHGWMLEGGEKVATDTKDRQDRQGTQDMQSTQDAKDTQDEKDTKSETEKNGVGPPTSRDELEEQPLSRVHPDSPRPLPSCHTVLLRYWGKEAEYTAAVEAIRPLAEQHWAGGAKRKARADTA</sequence>